<sequence>MTSPDLEIRCCRVHSNVTSLFRLLRQHNKTAKAVLHSIAKPLLPKIHLSQEIEEILSNLKYQALPIPSPVYAFCVYCMLVSLHHIFCAHYDKRGGGSCSSRVKTKNPKRTGCQDWNKCGSAQRREDEMSLTPTTKVLSEVQLGAGFTIKKNTVQKWKQEKRTGVLVFE</sequence>
<name>A0ABQ9ZJL2_9CRUS</name>
<reference evidence="1 2" key="1">
    <citation type="journal article" date="2023" name="Nucleic Acids Res.">
        <title>The hologenome of Daphnia magna reveals possible DNA methylation and microbiome-mediated evolution of the host genome.</title>
        <authorList>
            <person name="Chaturvedi A."/>
            <person name="Li X."/>
            <person name="Dhandapani V."/>
            <person name="Marshall H."/>
            <person name="Kissane S."/>
            <person name="Cuenca-Cambronero M."/>
            <person name="Asole G."/>
            <person name="Calvet F."/>
            <person name="Ruiz-Romero M."/>
            <person name="Marangio P."/>
            <person name="Guigo R."/>
            <person name="Rago D."/>
            <person name="Mirbahai L."/>
            <person name="Eastwood N."/>
            <person name="Colbourne J.K."/>
            <person name="Zhou J."/>
            <person name="Mallon E."/>
            <person name="Orsini L."/>
        </authorList>
    </citation>
    <scope>NUCLEOTIDE SEQUENCE [LARGE SCALE GENOMIC DNA]</scope>
    <source>
        <strain evidence="1">LRV0_1</strain>
    </source>
</reference>
<proteinExistence type="predicted"/>
<accession>A0ABQ9ZJL2</accession>
<organism evidence="1 2">
    <name type="scientific">Daphnia magna</name>
    <dbReference type="NCBI Taxonomy" id="35525"/>
    <lineage>
        <taxon>Eukaryota</taxon>
        <taxon>Metazoa</taxon>
        <taxon>Ecdysozoa</taxon>
        <taxon>Arthropoda</taxon>
        <taxon>Crustacea</taxon>
        <taxon>Branchiopoda</taxon>
        <taxon>Diplostraca</taxon>
        <taxon>Cladocera</taxon>
        <taxon>Anomopoda</taxon>
        <taxon>Daphniidae</taxon>
        <taxon>Daphnia</taxon>
    </lineage>
</organism>
<evidence type="ECO:0000313" key="1">
    <source>
        <dbReference type="EMBL" id="KAK4013107.1"/>
    </source>
</evidence>
<gene>
    <name evidence="1" type="ORF">OUZ56_025347</name>
</gene>
<protein>
    <submittedName>
        <fullName evidence="1">Uncharacterized protein</fullName>
    </submittedName>
</protein>
<keyword evidence="2" id="KW-1185">Reference proteome</keyword>
<dbReference type="EMBL" id="JAOYFB010000004">
    <property type="protein sequence ID" value="KAK4013107.1"/>
    <property type="molecule type" value="Genomic_DNA"/>
</dbReference>
<comment type="caution">
    <text evidence="1">The sequence shown here is derived from an EMBL/GenBank/DDBJ whole genome shotgun (WGS) entry which is preliminary data.</text>
</comment>
<dbReference type="Proteomes" id="UP001234178">
    <property type="component" value="Unassembled WGS sequence"/>
</dbReference>
<evidence type="ECO:0000313" key="2">
    <source>
        <dbReference type="Proteomes" id="UP001234178"/>
    </source>
</evidence>